<organism evidence="8 9">
    <name type="scientific">Lucilia cuprina</name>
    <name type="common">Green bottle fly</name>
    <name type="synonym">Australian sheep blowfly</name>
    <dbReference type="NCBI Taxonomy" id="7375"/>
    <lineage>
        <taxon>Eukaryota</taxon>
        <taxon>Metazoa</taxon>
        <taxon>Ecdysozoa</taxon>
        <taxon>Arthropoda</taxon>
        <taxon>Hexapoda</taxon>
        <taxon>Insecta</taxon>
        <taxon>Pterygota</taxon>
        <taxon>Neoptera</taxon>
        <taxon>Endopterygota</taxon>
        <taxon>Diptera</taxon>
        <taxon>Brachycera</taxon>
        <taxon>Muscomorpha</taxon>
        <taxon>Oestroidea</taxon>
        <taxon>Calliphoridae</taxon>
        <taxon>Luciliinae</taxon>
        <taxon>Lucilia</taxon>
    </lineage>
</organism>
<protein>
    <recommendedName>
        <fullName evidence="3">Metallo-beta-lactamase domain-containing protein 1</fullName>
    </recommendedName>
    <alternativeName>
        <fullName evidence="4">Endoribonuclease MBLAC1</fullName>
    </alternativeName>
</protein>
<comment type="function">
    <text evidence="6">Endoribonuclease that catalyzes the hydrolysis of histone-coding pre-mRNA 3'-end. Involved in histone pre-mRNA processing during the S-phase of the cell cycle, which is required for entering/progressing through S-phase. Cleaves histone pre-mRNA at a major and a minor cleavage site after the 5'-ACCCA-3' and the 5'-ACCCACA-3' sequence, respectively, and located downstream of the stem-loop. May require the presence of the HDE element located at the histone pre-RNA 3'-end to avoid non-specific cleavage.</text>
</comment>
<dbReference type="PANTHER" id="PTHR23200">
    <property type="entry name" value="METALLO-BETA-LACTAMASE DOMAIN-CONTAINING PROTEIN 1"/>
    <property type="match status" value="1"/>
</dbReference>
<evidence type="ECO:0000256" key="3">
    <source>
        <dbReference type="ARBA" id="ARBA00014856"/>
    </source>
</evidence>
<comment type="caution">
    <text evidence="8">The sequence shown here is derived from an EMBL/GenBank/DDBJ whole genome shotgun (WGS) entry which is preliminary data.</text>
</comment>
<dbReference type="SUPFAM" id="SSF56281">
    <property type="entry name" value="Metallo-hydrolase/oxidoreductase"/>
    <property type="match status" value="1"/>
</dbReference>
<dbReference type="Gene3D" id="3.60.15.10">
    <property type="entry name" value="Ribonuclease Z/Hydroxyacylglutathione hydrolase-like"/>
    <property type="match status" value="1"/>
</dbReference>
<dbReference type="EMBL" id="JRES01001582">
    <property type="protein sequence ID" value="KNC21729.1"/>
    <property type="molecule type" value="Genomic_DNA"/>
</dbReference>
<comment type="catalytic activity">
    <reaction evidence="5">
        <text>a ribonucleotidyl-ribonucleotide-RNA + H2O = a 3'-end ribonucleotide-RNA + a 5'-end 5'-phospho-ribonucleoside-RNA + H(+)</text>
        <dbReference type="Rhea" id="RHEA:68096"/>
        <dbReference type="Rhea" id="RHEA-COMP:15179"/>
        <dbReference type="Rhea" id="RHEA-COMP:17355"/>
        <dbReference type="Rhea" id="RHEA-COMP:17428"/>
        <dbReference type="ChEBI" id="CHEBI:15377"/>
        <dbReference type="ChEBI" id="CHEBI:15378"/>
        <dbReference type="ChEBI" id="CHEBI:74896"/>
        <dbReference type="ChEBI" id="CHEBI:138282"/>
        <dbReference type="ChEBI" id="CHEBI:173118"/>
    </reaction>
    <physiologicalReaction direction="left-to-right" evidence="5">
        <dbReference type="Rhea" id="RHEA:68097"/>
    </physiologicalReaction>
</comment>
<dbReference type="STRING" id="7375.A0A0L0BR73"/>
<dbReference type="OrthoDB" id="10250730at2759"/>
<dbReference type="OMA" id="RCRDGTN"/>
<dbReference type="AlphaFoldDB" id="A0A0L0BR73"/>
<comment type="subcellular location">
    <subcellularLocation>
        <location evidence="1">Cytoplasm</location>
        <location evidence="1">Cytosol</location>
    </subcellularLocation>
</comment>
<feature type="domain" description="Metallo-beta-lactamase" evidence="7">
    <location>
        <begin position="26"/>
        <end position="194"/>
    </location>
</feature>
<dbReference type="GO" id="GO:0031123">
    <property type="term" value="P:RNA 3'-end processing"/>
    <property type="evidence" value="ECO:0007669"/>
    <property type="project" value="UniProtKB-ARBA"/>
</dbReference>
<accession>A0A0L0BR73</accession>
<dbReference type="CDD" id="cd07711">
    <property type="entry name" value="MBLAC1-like_MBL-fold"/>
    <property type="match status" value="1"/>
</dbReference>
<name>A0A0L0BR73_LUCCU</name>
<evidence type="ECO:0000256" key="1">
    <source>
        <dbReference type="ARBA" id="ARBA00004514"/>
    </source>
</evidence>
<dbReference type="SMART" id="SM00849">
    <property type="entry name" value="Lactamase_B"/>
    <property type="match status" value="1"/>
</dbReference>
<dbReference type="PANTHER" id="PTHR23200:SF48">
    <property type="entry name" value="METALLO-BETA-LACTAMASE DOMAIN-CONTAINING PROTEIN 1"/>
    <property type="match status" value="1"/>
</dbReference>
<evidence type="ECO:0000256" key="4">
    <source>
        <dbReference type="ARBA" id="ARBA00032988"/>
    </source>
</evidence>
<reference evidence="8 9" key="1">
    <citation type="journal article" date="2015" name="Nat. Commun.">
        <title>Lucilia cuprina genome unlocks parasitic fly biology to underpin future interventions.</title>
        <authorList>
            <person name="Anstead C.A."/>
            <person name="Korhonen P.K."/>
            <person name="Young N.D."/>
            <person name="Hall R.S."/>
            <person name="Jex A.R."/>
            <person name="Murali S.C."/>
            <person name="Hughes D.S."/>
            <person name="Lee S.F."/>
            <person name="Perry T."/>
            <person name="Stroehlein A.J."/>
            <person name="Ansell B.R."/>
            <person name="Breugelmans B."/>
            <person name="Hofmann A."/>
            <person name="Qu J."/>
            <person name="Dugan S."/>
            <person name="Lee S.L."/>
            <person name="Chao H."/>
            <person name="Dinh H."/>
            <person name="Han Y."/>
            <person name="Doddapaneni H.V."/>
            <person name="Worley K.C."/>
            <person name="Muzny D.M."/>
            <person name="Ioannidis P."/>
            <person name="Waterhouse R.M."/>
            <person name="Zdobnov E.M."/>
            <person name="James P.J."/>
            <person name="Bagnall N.H."/>
            <person name="Kotze A.C."/>
            <person name="Gibbs R.A."/>
            <person name="Richards S."/>
            <person name="Batterham P."/>
            <person name="Gasser R.B."/>
        </authorList>
    </citation>
    <scope>NUCLEOTIDE SEQUENCE [LARGE SCALE GENOMIC DNA]</scope>
    <source>
        <strain evidence="8 9">LS</strain>
        <tissue evidence="8">Full body</tissue>
    </source>
</reference>
<dbReference type="InterPro" id="IPR039344">
    <property type="entry name" value="MBLAC1"/>
</dbReference>
<dbReference type="InterPro" id="IPR001279">
    <property type="entry name" value="Metallo-B-lactamas"/>
</dbReference>
<evidence type="ECO:0000256" key="5">
    <source>
        <dbReference type="ARBA" id="ARBA00044690"/>
    </source>
</evidence>
<dbReference type="Pfam" id="PF00753">
    <property type="entry name" value="Lactamase_B"/>
    <property type="match status" value="1"/>
</dbReference>
<sequence>MINKVHILSVGYSRCDPLDSTSMKANCSSTLIKTYCGKNIIVDTMTAWDGDFIVKALKANSLEPDDINYVVCTHGHSDHIGCNYLFPNAEWHFVGSCMSHHDKYPDYDWEHPYSLVEGEVEIISTPGHTMNCISLLVNNTDFGGTVGVCGDLFENSQDVWDSQIWISAGSENQKMQKENRLKLAKLCSYIIPGHGEGFVVTDDIRNKLQQDCNEIIM</sequence>
<evidence type="ECO:0000313" key="8">
    <source>
        <dbReference type="EMBL" id="KNC21729.1"/>
    </source>
</evidence>
<proteinExistence type="predicted"/>
<comment type="subunit">
    <text evidence="2">Homodimer.</text>
</comment>
<keyword evidence="9" id="KW-1185">Reference proteome</keyword>
<dbReference type="Proteomes" id="UP000037069">
    <property type="component" value="Unassembled WGS sequence"/>
</dbReference>
<gene>
    <name evidence="8" type="ORF">FF38_04018</name>
</gene>
<evidence type="ECO:0000256" key="2">
    <source>
        <dbReference type="ARBA" id="ARBA00011738"/>
    </source>
</evidence>
<evidence type="ECO:0000313" key="9">
    <source>
        <dbReference type="Proteomes" id="UP000037069"/>
    </source>
</evidence>
<evidence type="ECO:0000256" key="6">
    <source>
        <dbReference type="ARBA" id="ARBA00045869"/>
    </source>
</evidence>
<dbReference type="InterPro" id="IPR036866">
    <property type="entry name" value="RibonucZ/Hydroxyglut_hydro"/>
</dbReference>
<evidence type="ECO:0000259" key="7">
    <source>
        <dbReference type="SMART" id="SM00849"/>
    </source>
</evidence>
<dbReference type="GO" id="GO:0005829">
    <property type="term" value="C:cytosol"/>
    <property type="evidence" value="ECO:0007669"/>
    <property type="project" value="UniProtKB-SubCell"/>
</dbReference>